<dbReference type="EMBL" id="QLUW01000003">
    <property type="protein sequence ID" value="RAP75039.1"/>
    <property type="molecule type" value="Genomic_DNA"/>
</dbReference>
<evidence type="ECO:0000313" key="1">
    <source>
        <dbReference type="EMBL" id="RAP75039.1"/>
    </source>
</evidence>
<name>A0A328TX37_9BACL</name>
<proteinExistence type="predicted"/>
<reference evidence="1 2" key="1">
    <citation type="submission" date="2018-06" db="EMBL/GenBank/DDBJ databases">
        <title>Paenibacillus montanisoli sp. nov., isolated from mountain area soil.</title>
        <authorList>
            <person name="Wu M."/>
        </authorList>
    </citation>
    <scope>NUCLEOTIDE SEQUENCE [LARGE SCALE GENOMIC DNA]</scope>
    <source>
        <strain evidence="1 2">RA17</strain>
    </source>
</reference>
<evidence type="ECO:0000313" key="2">
    <source>
        <dbReference type="Proteomes" id="UP000249260"/>
    </source>
</evidence>
<dbReference type="AlphaFoldDB" id="A0A328TX37"/>
<dbReference type="PANTHER" id="PTHR42110">
    <property type="entry name" value="L-ASPARAGINASE, PUTATIVE (AFU_ORTHOLOGUE AFUA_3G11890)-RELATED"/>
    <property type="match status" value="1"/>
</dbReference>
<accession>A0A328TX37</accession>
<protein>
    <submittedName>
        <fullName evidence="1">Asparaginase</fullName>
    </submittedName>
</protein>
<organism evidence="1 2">
    <name type="scientific">Paenibacillus montanisoli</name>
    <dbReference type="NCBI Taxonomy" id="2081970"/>
    <lineage>
        <taxon>Bacteria</taxon>
        <taxon>Bacillati</taxon>
        <taxon>Bacillota</taxon>
        <taxon>Bacilli</taxon>
        <taxon>Bacillales</taxon>
        <taxon>Paenibacillaceae</taxon>
        <taxon>Paenibacillus</taxon>
    </lineage>
</organism>
<sequence>MSEILVNEYRGGYVENVHSGHICGVDANGIRYGAGNVRHLTFLRSSGKPIQALPALVHGADEAFGLTEKETAIMAGSHRSETFHVTELESMLGKLGIDEDQLICSPTYPLNESAAYELKTAGSPKRRIYHNCSGKHLGILSLCKHKGYALSGYTDTDHPAQQEIASTLAYLASMPAEEVVTGVDGCGCPVFAIPLDRLATAYLKLARPDLIEDANVRRAVVRITGLMNSHPEMVAGTEQICTILLMDDNIVAKGGAKGVYCFGLREEGLGFALKVLDGSQEEWPLIIASILEQIGYSRRETIDRLRALAPADILNDNGVVAGRNEAVFQLKRYE</sequence>
<comment type="caution">
    <text evidence="1">The sequence shown here is derived from an EMBL/GenBank/DDBJ whole genome shotgun (WGS) entry which is preliminary data.</text>
</comment>
<dbReference type="OrthoDB" id="9770793at2"/>
<dbReference type="Pfam" id="PF06089">
    <property type="entry name" value="Asparaginase_II"/>
    <property type="match status" value="1"/>
</dbReference>
<dbReference type="InterPro" id="IPR010349">
    <property type="entry name" value="Asparaginase_II"/>
</dbReference>
<dbReference type="RefSeq" id="WP_112883303.1">
    <property type="nucleotide sequence ID" value="NZ_QLUW01000003.1"/>
</dbReference>
<dbReference type="Proteomes" id="UP000249260">
    <property type="component" value="Unassembled WGS sequence"/>
</dbReference>
<dbReference type="PANTHER" id="PTHR42110:SF1">
    <property type="entry name" value="L-ASPARAGINASE, PUTATIVE (AFU_ORTHOLOGUE AFUA_3G11890)-RELATED"/>
    <property type="match status" value="1"/>
</dbReference>
<gene>
    <name evidence="1" type="ORF">DL346_16745</name>
</gene>
<keyword evidence="2" id="KW-1185">Reference proteome</keyword>